<dbReference type="PANTHER" id="PTHR47356">
    <property type="entry name" value="FAD-DEPENDENT MONOOXYGENASE ASQG-RELATED"/>
    <property type="match status" value="1"/>
</dbReference>
<reference evidence="10 11" key="1">
    <citation type="submission" date="2023-01" db="EMBL/GenBank/DDBJ databases">
        <title>Analysis of 21 Apiospora genomes using comparative genomics revels a genus with tremendous synthesis potential of carbohydrate active enzymes and secondary metabolites.</title>
        <authorList>
            <person name="Sorensen T."/>
        </authorList>
    </citation>
    <scope>NUCLEOTIDE SEQUENCE [LARGE SCALE GENOMIC DNA]</scope>
    <source>
        <strain evidence="10 11">CBS 114990</strain>
    </source>
</reference>
<dbReference type="Pfam" id="PF01494">
    <property type="entry name" value="FAD_binding_3"/>
    <property type="match status" value="1"/>
</dbReference>
<dbReference type="PRINTS" id="PR00420">
    <property type="entry name" value="RNGMNOXGNASE"/>
</dbReference>
<feature type="transmembrane region" description="Helical" evidence="8">
    <location>
        <begin position="670"/>
        <end position="690"/>
    </location>
</feature>
<keyword evidence="6" id="KW-0560">Oxidoreductase</keyword>
<dbReference type="GeneID" id="92049057"/>
<dbReference type="Gene3D" id="3.50.50.60">
    <property type="entry name" value="FAD/NAD(P)-binding domain"/>
    <property type="match status" value="1"/>
</dbReference>
<comment type="cofactor">
    <cofactor evidence="1">
        <name>FAD</name>
        <dbReference type="ChEBI" id="CHEBI:57692"/>
    </cofactor>
</comment>
<accession>A0ABR1VNJ4</accession>
<feature type="region of interest" description="Disordered" evidence="7">
    <location>
        <begin position="361"/>
        <end position="380"/>
    </location>
</feature>
<dbReference type="RefSeq" id="XP_066665287.1">
    <property type="nucleotide sequence ID" value="XM_066815997.1"/>
</dbReference>
<sequence>MSNRSQDKRPLTVIIVGGGIAGLTLANALQHAPADITFVILEARDSLASRLGAGIALVPNGSRVLDQLGVYADLEPGFDPIVDTGLIDIQGRPLLPERTDGAKLLGIRMSYPLALVQRSTLLHSLERHLRPGKGGHVLTGKRVDTIKQDDAGVTVYCTDGSSYQGDIVVGADGVRSKVRQEMWRASEEEGIGNIDVNKERKAMTAEYLCLFGVSGPVPGLGPGTSDDTWVQDLTVVAYSGERGKVFWFVYARMDRVYEAHEMPRFSAADAAAFAQKHLDVPLRPGGAVRFADVWKAREVETMLPLEEAHFEHWTAGRVVCLGDSVHKMTPHSGGGGMLCIETAAALANALCQLAAETNCSNLSKPKDSNGQGASKSPKRPTLSQIEAALRGYETGPHNLHRRAIENIKASGDLGRLSALRTLAQRLLVPYLVPVSLDTRVDLFCDMAVGAPCIDYLPIPPRSTKGTMLFNPSHGMGKHESRWKRAFVALPLVFLAVGFMKVVTGLLPVDNIRQVLDSGVYHPENGGASVNLVPGIYGISLVDNLSRIHNLEAVVAREKAFFLMLSFFADYGVWYVILLIESARRANYFSILAPAVVWGSAQTWGIAYVASFYRFLHYVLSPVSKFDALDMRLTDRTYTQIVLPAVAAAHYAVYLTGYLGPEPYRQIAGHLWMLFPLFLSLGQNVAVRFVLKPSTVSLDRLYSPTRDMPVIRWTILTLVAFSAAVWQYTLWCHDQPSIACVFVPALPISSGAELSLEAAYVELLKWDWAGFGASHFIWIALFAWDLKAAGMARVSWLVLGLCAAGVTAVGGPGAFLGLAWLYREEILAKRRHKDAVGPKTC</sequence>
<dbReference type="InterPro" id="IPR036188">
    <property type="entry name" value="FAD/NAD-bd_sf"/>
</dbReference>
<dbReference type="PANTHER" id="PTHR47356:SF2">
    <property type="entry name" value="FAD-BINDING DOMAIN-CONTAINING PROTEIN-RELATED"/>
    <property type="match status" value="1"/>
</dbReference>
<feature type="transmembrane region" description="Helical" evidence="8">
    <location>
        <begin position="485"/>
        <end position="506"/>
    </location>
</feature>
<dbReference type="SUPFAM" id="SSF51905">
    <property type="entry name" value="FAD/NAD(P)-binding domain"/>
    <property type="match status" value="1"/>
</dbReference>
<keyword evidence="8" id="KW-0472">Membrane</keyword>
<keyword evidence="11" id="KW-1185">Reference proteome</keyword>
<feature type="transmembrane region" description="Helical" evidence="8">
    <location>
        <begin position="710"/>
        <end position="730"/>
    </location>
</feature>
<evidence type="ECO:0000256" key="3">
    <source>
        <dbReference type="ARBA" id="ARBA00007992"/>
    </source>
</evidence>
<keyword evidence="10" id="KW-0503">Monooxygenase</keyword>
<feature type="transmembrane region" description="Helical" evidence="8">
    <location>
        <begin position="767"/>
        <end position="783"/>
    </location>
</feature>
<feature type="transmembrane region" description="Helical" evidence="8">
    <location>
        <begin position="559"/>
        <end position="579"/>
    </location>
</feature>
<keyword evidence="8" id="KW-1133">Transmembrane helix</keyword>
<comment type="caution">
    <text evidence="10">The sequence shown here is derived from an EMBL/GenBank/DDBJ whole genome shotgun (WGS) entry which is preliminary data.</text>
</comment>
<keyword evidence="4" id="KW-0285">Flavoprotein</keyword>
<comment type="pathway">
    <text evidence="2">Secondary metabolite biosynthesis.</text>
</comment>
<evidence type="ECO:0000256" key="2">
    <source>
        <dbReference type="ARBA" id="ARBA00005179"/>
    </source>
</evidence>
<dbReference type="EMBL" id="JAQQWN010000008">
    <property type="protein sequence ID" value="KAK8071479.1"/>
    <property type="molecule type" value="Genomic_DNA"/>
</dbReference>
<feature type="domain" description="FAD-binding" evidence="9">
    <location>
        <begin position="12"/>
        <end position="355"/>
    </location>
</feature>
<dbReference type="InterPro" id="IPR050562">
    <property type="entry name" value="FAD_mOase_fung"/>
</dbReference>
<evidence type="ECO:0000256" key="4">
    <source>
        <dbReference type="ARBA" id="ARBA00022630"/>
    </source>
</evidence>
<evidence type="ECO:0000256" key="8">
    <source>
        <dbReference type="SAM" id="Phobius"/>
    </source>
</evidence>
<organism evidence="10 11">
    <name type="scientific">Apiospora hydei</name>
    <dbReference type="NCBI Taxonomy" id="1337664"/>
    <lineage>
        <taxon>Eukaryota</taxon>
        <taxon>Fungi</taxon>
        <taxon>Dikarya</taxon>
        <taxon>Ascomycota</taxon>
        <taxon>Pezizomycotina</taxon>
        <taxon>Sordariomycetes</taxon>
        <taxon>Xylariomycetidae</taxon>
        <taxon>Amphisphaeriales</taxon>
        <taxon>Apiosporaceae</taxon>
        <taxon>Apiospora</taxon>
    </lineage>
</organism>
<feature type="transmembrane region" description="Helical" evidence="8">
    <location>
        <begin position="640"/>
        <end position="658"/>
    </location>
</feature>
<proteinExistence type="inferred from homology"/>
<feature type="transmembrane region" description="Helical" evidence="8">
    <location>
        <begin position="737"/>
        <end position="755"/>
    </location>
</feature>
<dbReference type="GO" id="GO:0004497">
    <property type="term" value="F:monooxygenase activity"/>
    <property type="evidence" value="ECO:0007669"/>
    <property type="project" value="UniProtKB-KW"/>
</dbReference>
<evidence type="ECO:0000256" key="1">
    <source>
        <dbReference type="ARBA" id="ARBA00001974"/>
    </source>
</evidence>
<keyword evidence="5" id="KW-0274">FAD</keyword>
<dbReference type="InterPro" id="IPR002938">
    <property type="entry name" value="FAD-bd"/>
</dbReference>
<feature type="transmembrane region" description="Helical" evidence="8">
    <location>
        <begin position="795"/>
        <end position="821"/>
    </location>
</feature>
<feature type="transmembrane region" description="Helical" evidence="8">
    <location>
        <begin position="591"/>
        <end position="615"/>
    </location>
</feature>
<feature type="compositionally biased region" description="Polar residues" evidence="7">
    <location>
        <begin position="361"/>
        <end position="374"/>
    </location>
</feature>
<protein>
    <submittedName>
        <fullName evidence="10">Monooxygenase</fullName>
    </submittedName>
</protein>
<evidence type="ECO:0000256" key="6">
    <source>
        <dbReference type="ARBA" id="ARBA00023002"/>
    </source>
</evidence>
<evidence type="ECO:0000256" key="5">
    <source>
        <dbReference type="ARBA" id="ARBA00022827"/>
    </source>
</evidence>
<evidence type="ECO:0000313" key="10">
    <source>
        <dbReference type="EMBL" id="KAK8071479.1"/>
    </source>
</evidence>
<name>A0ABR1VNJ4_9PEZI</name>
<comment type="similarity">
    <text evidence="3">Belongs to the paxM FAD-dependent monooxygenase family.</text>
</comment>
<evidence type="ECO:0000259" key="9">
    <source>
        <dbReference type="Pfam" id="PF01494"/>
    </source>
</evidence>
<keyword evidence="8" id="KW-0812">Transmembrane</keyword>
<evidence type="ECO:0000313" key="11">
    <source>
        <dbReference type="Proteomes" id="UP001433268"/>
    </source>
</evidence>
<gene>
    <name evidence="10" type="ORF">PG997_011682</name>
</gene>
<evidence type="ECO:0000256" key="7">
    <source>
        <dbReference type="SAM" id="MobiDB-lite"/>
    </source>
</evidence>
<dbReference type="Proteomes" id="UP001433268">
    <property type="component" value="Unassembled WGS sequence"/>
</dbReference>